<dbReference type="RefSeq" id="WP_232655577.1">
    <property type="nucleotide sequence ID" value="NZ_JAJSBI010000043.1"/>
</dbReference>
<feature type="signal peptide" evidence="1">
    <location>
        <begin position="1"/>
        <end position="22"/>
    </location>
</feature>
<keyword evidence="1" id="KW-0732">Signal</keyword>
<evidence type="ECO:0000256" key="1">
    <source>
        <dbReference type="SAM" id="SignalP"/>
    </source>
</evidence>
<sequence length="46" mass="4399">MRSKLAGLLGVLAMALVLGAGAVAVQDGPAAGRVLADTNGPAVVAR</sequence>
<comment type="caution">
    <text evidence="2">The sequence shown here is derived from an EMBL/GenBank/DDBJ whole genome shotgun (WGS) entry which is preliminary data.</text>
</comment>
<dbReference type="Proteomes" id="UP001108029">
    <property type="component" value="Unassembled WGS sequence"/>
</dbReference>
<proteinExistence type="predicted"/>
<dbReference type="AlphaFoldDB" id="A0A9Q3ZFI1"/>
<dbReference type="EMBL" id="JAJSBI010000043">
    <property type="protein sequence ID" value="MCD9880650.1"/>
    <property type="molecule type" value="Genomic_DNA"/>
</dbReference>
<reference evidence="2" key="1">
    <citation type="submission" date="2021-12" db="EMBL/GenBank/DDBJ databases">
        <authorList>
            <person name="Lee J.-H."/>
            <person name="Kim S.-B."/>
        </authorList>
    </citation>
    <scope>NUCLEOTIDE SEQUENCE</scope>
    <source>
        <strain evidence="2">NR30</strain>
    </source>
</reference>
<accession>A0A9Q3ZFI1</accession>
<evidence type="ECO:0000313" key="2">
    <source>
        <dbReference type="EMBL" id="MCD9880650.1"/>
    </source>
</evidence>
<gene>
    <name evidence="2" type="ORF">LJ657_45320</name>
</gene>
<feature type="chain" id="PRO_5040366018" evidence="1">
    <location>
        <begin position="23"/>
        <end position="46"/>
    </location>
</feature>
<keyword evidence="3" id="KW-1185">Reference proteome</keyword>
<protein>
    <submittedName>
        <fullName evidence="2">Uncharacterized protein</fullName>
    </submittedName>
</protein>
<organism evidence="2 3">
    <name type="scientific">Streptomyces guryensis</name>
    <dbReference type="NCBI Taxonomy" id="2886947"/>
    <lineage>
        <taxon>Bacteria</taxon>
        <taxon>Bacillati</taxon>
        <taxon>Actinomycetota</taxon>
        <taxon>Actinomycetes</taxon>
        <taxon>Kitasatosporales</taxon>
        <taxon>Streptomycetaceae</taxon>
        <taxon>Streptomyces</taxon>
    </lineage>
</organism>
<evidence type="ECO:0000313" key="3">
    <source>
        <dbReference type="Proteomes" id="UP001108029"/>
    </source>
</evidence>
<name>A0A9Q3ZFI1_9ACTN</name>